<accession>G5BLB1</accession>
<dbReference type="InterPro" id="IPR029272">
    <property type="entry name" value="CCDC7"/>
</dbReference>
<protein>
    <submittedName>
        <fullName evidence="2">Coiled-coil domain-containing protein 7</fullName>
    </submittedName>
</protein>
<proteinExistence type="predicted"/>
<reference evidence="2 3" key="1">
    <citation type="journal article" date="2011" name="Nature">
        <title>Genome sequencing reveals insights into physiology and longevity of the naked mole rat.</title>
        <authorList>
            <person name="Kim E.B."/>
            <person name="Fang X."/>
            <person name="Fushan A.A."/>
            <person name="Huang Z."/>
            <person name="Lobanov A.V."/>
            <person name="Han L."/>
            <person name="Marino S.M."/>
            <person name="Sun X."/>
            <person name="Turanov A.A."/>
            <person name="Yang P."/>
            <person name="Yim S.H."/>
            <person name="Zhao X."/>
            <person name="Kasaikina M.V."/>
            <person name="Stoletzki N."/>
            <person name="Peng C."/>
            <person name="Polak P."/>
            <person name="Xiong Z."/>
            <person name="Kiezun A."/>
            <person name="Zhu Y."/>
            <person name="Chen Y."/>
            <person name="Kryukov G.V."/>
            <person name="Zhang Q."/>
            <person name="Peshkin L."/>
            <person name="Yang L."/>
            <person name="Bronson R.T."/>
            <person name="Buffenstein R."/>
            <person name="Wang B."/>
            <person name="Han C."/>
            <person name="Li Q."/>
            <person name="Chen L."/>
            <person name="Zhao W."/>
            <person name="Sunyaev S.R."/>
            <person name="Park T.J."/>
            <person name="Zhang G."/>
            <person name="Wang J."/>
            <person name="Gladyshev V.N."/>
        </authorList>
    </citation>
    <scope>NUCLEOTIDE SEQUENCE [LARGE SCALE GENOMIC DNA]</scope>
</reference>
<name>G5BLB1_HETGA</name>
<evidence type="ECO:0000313" key="3">
    <source>
        <dbReference type="Proteomes" id="UP000006813"/>
    </source>
</evidence>
<dbReference type="PANTHER" id="PTHR22035">
    <property type="entry name" value="COILED-COIL DOMAIN-CONTAINING PROTEIN 7"/>
    <property type="match status" value="1"/>
</dbReference>
<evidence type="ECO:0000313" key="2">
    <source>
        <dbReference type="EMBL" id="EHB10072.1"/>
    </source>
</evidence>
<dbReference type="PANTHER" id="PTHR22035:SF4">
    <property type="entry name" value="COILED-COIL DOMAIN-CONTAINING PROTEIN 7"/>
    <property type="match status" value="1"/>
</dbReference>
<dbReference type="EMBL" id="JH170874">
    <property type="protein sequence ID" value="EHB10072.1"/>
    <property type="molecule type" value="Genomic_DNA"/>
</dbReference>
<feature type="coiled-coil region" evidence="1">
    <location>
        <begin position="128"/>
        <end position="158"/>
    </location>
</feature>
<dbReference type="Proteomes" id="UP000006813">
    <property type="component" value="Unassembled WGS sequence"/>
</dbReference>
<dbReference type="AlphaFoldDB" id="G5BLB1"/>
<gene>
    <name evidence="2" type="ORF">GW7_01958</name>
</gene>
<keyword evidence="1" id="KW-0175">Coiled coil</keyword>
<evidence type="ECO:0000256" key="1">
    <source>
        <dbReference type="SAM" id="Coils"/>
    </source>
</evidence>
<sequence>MLDGPVLSRVVLLELCYIGLFDEVLQISKDHSLLEDLPPPNKTVMVNITQIVTLMQKLQKLRNFFRDGSKYSLISMMSKSLRDEEKLWTKVDSCETVEQQIQESLKTHSAEESVDVSATEPQTSYSVTNQLNAVLKIFEKQASELERAKNDQTLLEAKCK</sequence>
<dbReference type="InParanoid" id="G5BLB1"/>
<organism evidence="2 3">
    <name type="scientific">Heterocephalus glaber</name>
    <name type="common">Naked mole rat</name>
    <dbReference type="NCBI Taxonomy" id="10181"/>
    <lineage>
        <taxon>Eukaryota</taxon>
        <taxon>Metazoa</taxon>
        <taxon>Chordata</taxon>
        <taxon>Craniata</taxon>
        <taxon>Vertebrata</taxon>
        <taxon>Euteleostomi</taxon>
        <taxon>Mammalia</taxon>
        <taxon>Eutheria</taxon>
        <taxon>Euarchontoglires</taxon>
        <taxon>Glires</taxon>
        <taxon>Rodentia</taxon>
        <taxon>Hystricomorpha</taxon>
        <taxon>Bathyergidae</taxon>
        <taxon>Heterocephalus</taxon>
    </lineage>
</organism>